<dbReference type="CDD" id="cd02518">
    <property type="entry name" value="GT2_SpsF"/>
    <property type="match status" value="1"/>
</dbReference>
<proteinExistence type="predicted"/>
<evidence type="ECO:0000313" key="1">
    <source>
        <dbReference type="EMBL" id="MCK8489027.1"/>
    </source>
</evidence>
<dbReference type="PANTHER" id="PTHR42866:SF1">
    <property type="entry name" value="SPORE COAT POLYSACCHARIDE BIOSYNTHESIS PROTEIN SPSF"/>
    <property type="match status" value="1"/>
</dbReference>
<comment type="caution">
    <text evidence="1">The sequence shown here is derived from an EMBL/GenBank/DDBJ whole genome shotgun (WGS) entry which is preliminary data.</text>
</comment>
<protein>
    <submittedName>
        <fullName evidence="1">Glycosyltransferase family protein</fullName>
    </submittedName>
</protein>
<dbReference type="InterPro" id="IPR003329">
    <property type="entry name" value="Cytidylyl_trans"/>
</dbReference>
<dbReference type="SUPFAM" id="SSF53448">
    <property type="entry name" value="Nucleotide-diphospho-sugar transferases"/>
    <property type="match status" value="1"/>
</dbReference>
<dbReference type="GO" id="GO:0005829">
    <property type="term" value="C:cytosol"/>
    <property type="evidence" value="ECO:0007669"/>
    <property type="project" value="TreeGrafter"/>
</dbReference>
<organism evidence="1 2">
    <name type="scientific">Paenibacillus mellifer</name>
    <dbReference type="NCBI Taxonomy" id="2937794"/>
    <lineage>
        <taxon>Bacteria</taxon>
        <taxon>Bacillati</taxon>
        <taxon>Bacillota</taxon>
        <taxon>Bacilli</taxon>
        <taxon>Bacillales</taxon>
        <taxon>Paenibacillaceae</taxon>
        <taxon>Paenibacillus</taxon>
    </lineage>
</organism>
<dbReference type="Proteomes" id="UP001139534">
    <property type="component" value="Unassembled WGS sequence"/>
</dbReference>
<dbReference type="Pfam" id="PF02348">
    <property type="entry name" value="CTP_transf_3"/>
    <property type="match status" value="1"/>
</dbReference>
<evidence type="ECO:0000313" key="2">
    <source>
        <dbReference type="Proteomes" id="UP001139534"/>
    </source>
</evidence>
<dbReference type="EMBL" id="JALPRK010000019">
    <property type="protein sequence ID" value="MCK8489027.1"/>
    <property type="molecule type" value="Genomic_DNA"/>
</dbReference>
<sequence>MNIIVIIQARMGSTRLPGKVLMPLGDSCVLDYVVERCKLIHPIAQVIVATSTRREDDPIASWCSSHDINCFRGEEDNVLSRYYECAKLYQPEYIIRVTADCPFVDYHFANLTVEAMRNHPSDIVINRQQSELTRGLSVELISFSALERIYQASTEERHREHVTYYAYEYPDQFEQTVIDVPDSILHPDLRMTIDTEEDYRLCSLLAESWKGRKDMKSDELITYLLDHPEIAQINAHIIQKPVM</sequence>
<dbReference type="InterPro" id="IPR029044">
    <property type="entry name" value="Nucleotide-diphossugar_trans"/>
</dbReference>
<dbReference type="PANTHER" id="PTHR42866">
    <property type="entry name" value="3-DEOXY-MANNO-OCTULOSONATE CYTIDYLYLTRANSFERASE"/>
    <property type="match status" value="1"/>
</dbReference>
<accession>A0A9X1Y174</accession>
<dbReference type="Gene3D" id="3.90.550.10">
    <property type="entry name" value="Spore Coat Polysaccharide Biosynthesis Protein SpsA, Chain A"/>
    <property type="match status" value="1"/>
</dbReference>
<gene>
    <name evidence="1" type="ORF">M0651_17790</name>
</gene>
<name>A0A9X1Y174_9BACL</name>
<keyword evidence="2" id="KW-1185">Reference proteome</keyword>
<reference evidence="1" key="1">
    <citation type="submission" date="2022-04" db="EMBL/GenBank/DDBJ databases">
        <authorList>
            <person name="Seo M.-J."/>
        </authorList>
    </citation>
    <scope>NUCLEOTIDE SEQUENCE</scope>
    <source>
        <strain evidence="1">MBLB2552</strain>
    </source>
</reference>
<dbReference type="RefSeq" id="WP_248553075.1">
    <property type="nucleotide sequence ID" value="NZ_JALPRK010000019.1"/>
</dbReference>
<dbReference type="AlphaFoldDB" id="A0A9X1Y174"/>